<feature type="coiled-coil region" evidence="1">
    <location>
        <begin position="176"/>
        <end position="221"/>
    </location>
</feature>
<dbReference type="EMBL" id="BQNB010014654">
    <property type="protein sequence ID" value="GJT30799.1"/>
    <property type="molecule type" value="Genomic_DNA"/>
</dbReference>
<sequence>MGGADINTLTMEQYLTLTRGNQAPSVVKPEIEGNVNFKIKSHFMRELREVTFSRNKNDDAYEHVERILDIVSLFNIPGVTHDAVMLRVFPIILTGAAKVGCEYYGEAHLNKDCPIHEEVKSIEEVKYGEFRRPFSNNNDNGARYRVGPSGYYTRVDNRPPFGEKKPSLEELMNKYIEESTRKRAEMEEWMKKLQESTELNTKNQNTSLKNLETRIEQLAKDY</sequence>
<proteinExistence type="predicted"/>
<keyword evidence="3" id="KW-1185">Reference proteome</keyword>
<protein>
    <submittedName>
        <fullName evidence="2">Uncharacterized protein</fullName>
    </submittedName>
</protein>
<accession>A0ABQ5CVL8</accession>
<evidence type="ECO:0000313" key="3">
    <source>
        <dbReference type="Proteomes" id="UP001151760"/>
    </source>
</evidence>
<keyword evidence="1" id="KW-0175">Coiled coil</keyword>
<evidence type="ECO:0000256" key="1">
    <source>
        <dbReference type="SAM" id="Coils"/>
    </source>
</evidence>
<reference evidence="2" key="1">
    <citation type="journal article" date="2022" name="Int. J. Mol. Sci.">
        <title>Draft Genome of Tanacetum Coccineum: Genomic Comparison of Closely Related Tanacetum-Family Plants.</title>
        <authorList>
            <person name="Yamashiro T."/>
            <person name="Shiraishi A."/>
            <person name="Nakayama K."/>
            <person name="Satake H."/>
        </authorList>
    </citation>
    <scope>NUCLEOTIDE SEQUENCE</scope>
</reference>
<gene>
    <name evidence="2" type="ORF">Tco_0911074</name>
</gene>
<comment type="caution">
    <text evidence="2">The sequence shown here is derived from an EMBL/GenBank/DDBJ whole genome shotgun (WGS) entry which is preliminary data.</text>
</comment>
<dbReference type="Proteomes" id="UP001151760">
    <property type="component" value="Unassembled WGS sequence"/>
</dbReference>
<evidence type="ECO:0000313" key="2">
    <source>
        <dbReference type="EMBL" id="GJT30799.1"/>
    </source>
</evidence>
<reference evidence="2" key="2">
    <citation type="submission" date="2022-01" db="EMBL/GenBank/DDBJ databases">
        <authorList>
            <person name="Yamashiro T."/>
            <person name="Shiraishi A."/>
            <person name="Satake H."/>
            <person name="Nakayama K."/>
        </authorList>
    </citation>
    <scope>NUCLEOTIDE SEQUENCE</scope>
</reference>
<name>A0ABQ5CVL8_9ASTR</name>
<organism evidence="2 3">
    <name type="scientific">Tanacetum coccineum</name>
    <dbReference type="NCBI Taxonomy" id="301880"/>
    <lineage>
        <taxon>Eukaryota</taxon>
        <taxon>Viridiplantae</taxon>
        <taxon>Streptophyta</taxon>
        <taxon>Embryophyta</taxon>
        <taxon>Tracheophyta</taxon>
        <taxon>Spermatophyta</taxon>
        <taxon>Magnoliopsida</taxon>
        <taxon>eudicotyledons</taxon>
        <taxon>Gunneridae</taxon>
        <taxon>Pentapetalae</taxon>
        <taxon>asterids</taxon>
        <taxon>campanulids</taxon>
        <taxon>Asterales</taxon>
        <taxon>Asteraceae</taxon>
        <taxon>Asteroideae</taxon>
        <taxon>Anthemideae</taxon>
        <taxon>Anthemidinae</taxon>
        <taxon>Tanacetum</taxon>
    </lineage>
</organism>